<evidence type="ECO:0000313" key="1">
    <source>
        <dbReference type="EMBL" id="MFC4621804.1"/>
    </source>
</evidence>
<accession>A0ABV9GW78</accession>
<name>A0ABV9GW78_9BURK</name>
<dbReference type="RefSeq" id="WP_377724898.1">
    <property type="nucleotide sequence ID" value="NZ_JBHSEW010000004.1"/>
</dbReference>
<proteinExistence type="predicted"/>
<evidence type="ECO:0000313" key="2">
    <source>
        <dbReference type="Proteomes" id="UP001595967"/>
    </source>
</evidence>
<comment type="caution">
    <text evidence="1">The sequence shown here is derived from an EMBL/GenBank/DDBJ whole genome shotgun (WGS) entry which is preliminary data.</text>
</comment>
<sequence length="110" mass="11522">MILSIHSDANNNAATPLHGSGRKKGNGCVLNGYGETSTVKQFRPMRGAAGCSGIAVGLWRPGAGGFMETALARTCPVCVMGRCGKLALGLVLIRQAHDYSPFVVFCQNVL</sequence>
<dbReference type="Proteomes" id="UP001595967">
    <property type="component" value="Unassembled WGS sequence"/>
</dbReference>
<dbReference type="EMBL" id="JBHSEW010000004">
    <property type="protein sequence ID" value="MFC4621804.1"/>
    <property type="molecule type" value="Genomic_DNA"/>
</dbReference>
<organism evidence="1 2">
    <name type="scientific">Comamonas nitrativorans</name>
    <dbReference type="NCBI Taxonomy" id="108437"/>
    <lineage>
        <taxon>Bacteria</taxon>
        <taxon>Pseudomonadati</taxon>
        <taxon>Pseudomonadota</taxon>
        <taxon>Betaproteobacteria</taxon>
        <taxon>Burkholderiales</taxon>
        <taxon>Comamonadaceae</taxon>
        <taxon>Comamonas</taxon>
    </lineage>
</organism>
<gene>
    <name evidence="1" type="ORF">ACFO3A_06195</name>
</gene>
<reference evidence="2" key="1">
    <citation type="journal article" date="2019" name="Int. J. Syst. Evol. Microbiol.">
        <title>The Global Catalogue of Microorganisms (GCM) 10K type strain sequencing project: providing services to taxonomists for standard genome sequencing and annotation.</title>
        <authorList>
            <consortium name="The Broad Institute Genomics Platform"/>
            <consortium name="The Broad Institute Genome Sequencing Center for Infectious Disease"/>
            <person name="Wu L."/>
            <person name="Ma J."/>
        </authorList>
    </citation>
    <scope>NUCLEOTIDE SEQUENCE [LARGE SCALE GENOMIC DNA]</scope>
    <source>
        <strain evidence="2">JCM 11650</strain>
    </source>
</reference>
<keyword evidence="2" id="KW-1185">Reference proteome</keyword>
<protein>
    <submittedName>
        <fullName evidence="1">Uncharacterized protein</fullName>
    </submittedName>
</protein>